<evidence type="ECO:0000313" key="8">
    <source>
        <dbReference type="Proteomes" id="UP001516662"/>
    </source>
</evidence>
<dbReference type="InterPro" id="IPR014240">
    <property type="entry name" value="YteA"/>
</dbReference>
<evidence type="ECO:0000313" key="7">
    <source>
        <dbReference type="EMBL" id="MBE4908411.1"/>
    </source>
</evidence>
<evidence type="ECO:0000256" key="2">
    <source>
        <dbReference type="ARBA" id="ARBA00022771"/>
    </source>
</evidence>
<accession>A0ABR9QIT2</accession>
<feature type="region of interest" description="Disordered" evidence="5">
    <location>
        <begin position="232"/>
        <end position="254"/>
    </location>
</feature>
<proteinExistence type="predicted"/>
<dbReference type="EMBL" id="JADCLJ010000019">
    <property type="protein sequence ID" value="MBE4908411.1"/>
    <property type="molecule type" value="Genomic_DNA"/>
</dbReference>
<dbReference type="Gene3D" id="1.20.120.910">
    <property type="entry name" value="DksA, coiled-coil domain"/>
    <property type="match status" value="1"/>
</dbReference>
<comment type="caution">
    <text evidence="7">The sequence shown here is derived from an EMBL/GenBank/DDBJ whole genome shotgun (WGS) entry which is preliminary data.</text>
</comment>
<evidence type="ECO:0000256" key="4">
    <source>
        <dbReference type="PROSITE-ProRule" id="PRU00510"/>
    </source>
</evidence>
<dbReference type="SUPFAM" id="SSF109635">
    <property type="entry name" value="DnaK suppressor protein DksA, alpha-hairpin domain"/>
    <property type="match status" value="1"/>
</dbReference>
<keyword evidence="1" id="KW-0479">Metal-binding</keyword>
<organism evidence="7 8">
    <name type="scientific">Litchfieldia luteola</name>
    <dbReference type="NCBI Taxonomy" id="682179"/>
    <lineage>
        <taxon>Bacteria</taxon>
        <taxon>Bacillati</taxon>
        <taxon>Bacillota</taxon>
        <taxon>Bacilli</taxon>
        <taxon>Bacillales</taxon>
        <taxon>Bacillaceae</taxon>
        <taxon>Litchfieldia</taxon>
    </lineage>
</organism>
<protein>
    <submittedName>
        <fullName evidence="7">TraR/DksA C4-type zinc finger protein</fullName>
    </submittedName>
</protein>
<dbReference type="InterPro" id="IPR037187">
    <property type="entry name" value="DnaK_N"/>
</dbReference>
<dbReference type="InterPro" id="IPR000962">
    <property type="entry name" value="Znf_DskA_TraR"/>
</dbReference>
<dbReference type="SUPFAM" id="SSF57716">
    <property type="entry name" value="Glucocorticoid receptor-like (DNA-binding domain)"/>
    <property type="match status" value="1"/>
</dbReference>
<keyword evidence="2" id="KW-0863">Zinc-finger</keyword>
<dbReference type="PANTHER" id="PTHR33823:SF4">
    <property type="entry name" value="GENERAL STRESS PROTEIN 16O"/>
    <property type="match status" value="1"/>
</dbReference>
<reference evidence="7 8" key="1">
    <citation type="submission" date="2020-10" db="EMBL/GenBank/DDBJ databases">
        <title>Bacillus sp. HD4P25, an endophyte from a halophyte.</title>
        <authorList>
            <person name="Sun J.-Q."/>
        </authorList>
    </citation>
    <scope>NUCLEOTIDE SEQUENCE [LARGE SCALE GENOMIC DNA]</scope>
    <source>
        <strain evidence="7 8">YIM 93174</strain>
    </source>
</reference>
<dbReference type="Pfam" id="PF01258">
    <property type="entry name" value="zf-dskA_traR"/>
    <property type="match status" value="1"/>
</dbReference>
<feature type="zinc finger region" description="dksA C4-type" evidence="4">
    <location>
        <begin position="94"/>
        <end position="118"/>
    </location>
</feature>
<evidence type="ECO:0000256" key="1">
    <source>
        <dbReference type="ARBA" id="ARBA00022723"/>
    </source>
</evidence>
<dbReference type="RefSeq" id="WP_193536052.1">
    <property type="nucleotide sequence ID" value="NZ_JADCLJ010000019.1"/>
</dbReference>
<dbReference type="PROSITE" id="PS51128">
    <property type="entry name" value="ZF_DKSA_2"/>
    <property type="match status" value="1"/>
</dbReference>
<name>A0ABR9QIT2_9BACI</name>
<keyword evidence="3" id="KW-0862">Zinc</keyword>
<evidence type="ECO:0000256" key="5">
    <source>
        <dbReference type="SAM" id="MobiDB-lite"/>
    </source>
</evidence>
<feature type="compositionally biased region" description="Basic and acidic residues" evidence="5">
    <location>
        <begin position="239"/>
        <end position="254"/>
    </location>
</feature>
<dbReference type="Proteomes" id="UP001516662">
    <property type="component" value="Unassembled WGS sequence"/>
</dbReference>
<gene>
    <name evidence="7" type="ORF">IMZ08_10110</name>
</gene>
<dbReference type="NCBIfam" id="TIGR02890">
    <property type="entry name" value="bacill_yteA"/>
    <property type="match status" value="1"/>
</dbReference>
<evidence type="ECO:0000259" key="6">
    <source>
        <dbReference type="Pfam" id="PF01258"/>
    </source>
</evidence>
<feature type="domain" description="Zinc finger DksA/TraR C4-type" evidence="6">
    <location>
        <begin position="89"/>
        <end position="117"/>
    </location>
</feature>
<feature type="region of interest" description="Disordered" evidence="5">
    <location>
        <begin position="26"/>
        <end position="55"/>
    </location>
</feature>
<evidence type="ECO:0000256" key="3">
    <source>
        <dbReference type="ARBA" id="ARBA00022833"/>
    </source>
</evidence>
<keyword evidence="8" id="KW-1185">Reference proteome</keyword>
<dbReference type="PANTHER" id="PTHR33823">
    <property type="entry name" value="RNA POLYMERASE-BINDING TRANSCRIPTION FACTOR DKSA-RELATED"/>
    <property type="match status" value="1"/>
</dbReference>
<sequence>MLTPEQLSTFRSQLINAKEDIERRLQENDNFDLDNGHYHESMGELSSYDNHPADEGSALYEREKDLALNDHTSRELKDVYIALEKIDDGSYGRCEVCGKDIPLERLEVLPTTTYCKEHSPDQVVSHNRPIEEGVLIPDYGKFEFDDKDVEAYDAEDSWQDVARYGTSETPSDLNENVDHYNDAYVESHDPVGYVEDYENFAATDIYGNEMKIYPSKQHQKYEEELDEAGTMTIFGDLPAYEKDPYTEEEAEDRR</sequence>